<evidence type="ECO:0000313" key="2">
    <source>
        <dbReference type="EMBL" id="KAL2635577.1"/>
    </source>
</evidence>
<comment type="caution">
    <text evidence="2">The sequence shown here is derived from an EMBL/GenBank/DDBJ whole genome shotgun (WGS) entry which is preliminary data.</text>
</comment>
<gene>
    <name evidence="2" type="ORF">R1flu_007056</name>
</gene>
<feature type="region of interest" description="Disordered" evidence="1">
    <location>
        <begin position="188"/>
        <end position="208"/>
    </location>
</feature>
<name>A0ABD1Z0T6_9MARC</name>
<evidence type="ECO:0000313" key="3">
    <source>
        <dbReference type="Proteomes" id="UP001605036"/>
    </source>
</evidence>
<protein>
    <submittedName>
        <fullName evidence="2">Uncharacterized protein</fullName>
    </submittedName>
</protein>
<sequence length="208" mass="22862">MEPHNLVRVQVGGVDDGVCDSKREPNSSQRSVLMPPPLPPRRPSGDGGVSYNKQNTDRMLQAVLSLRRLEQQLLPCEFFLVAEVVDKGHHKDKEAGVEGEVVDKAHHKDKEAGVEAEVVDKAHHKDKEAGVEAEVVDKVHHKDKEAGVEAEVVDKAHHKDKEAGVEAEVVDKAHHNDKEAGVEAEVVDKGYHKDKEAGVEEGLECPRN</sequence>
<dbReference type="EMBL" id="JBHFFA010000003">
    <property type="protein sequence ID" value="KAL2635577.1"/>
    <property type="molecule type" value="Genomic_DNA"/>
</dbReference>
<organism evidence="2 3">
    <name type="scientific">Riccia fluitans</name>
    <dbReference type="NCBI Taxonomy" id="41844"/>
    <lineage>
        <taxon>Eukaryota</taxon>
        <taxon>Viridiplantae</taxon>
        <taxon>Streptophyta</taxon>
        <taxon>Embryophyta</taxon>
        <taxon>Marchantiophyta</taxon>
        <taxon>Marchantiopsida</taxon>
        <taxon>Marchantiidae</taxon>
        <taxon>Marchantiales</taxon>
        <taxon>Ricciaceae</taxon>
        <taxon>Riccia</taxon>
    </lineage>
</organism>
<accession>A0ABD1Z0T6</accession>
<dbReference type="AlphaFoldDB" id="A0ABD1Z0T6"/>
<evidence type="ECO:0000256" key="1">
    <source>
        <dbReference type="SAM" id="MobiDB-lite"/>
    </source>
</evidence>
<reference evidence="2 3" key="1">
    <citation type="submission" date="2024-09" db="EMBL/GenBank/DDBJ databases">
        <title>Chromosome-scale assembly of Riccia fluitans.</title>
        <authorList>
            <person name="Paukszto L."/>
            <person name="Sawicki J."/>
            <person name="Karawczyk K."/>
            <person name="Piernik-Szablinska J."/>
            <person name="Szczecinska M."/>
            <person name="Mazdziarz M."/>
        </authorList>
    </citation>
    <scope>NUCLEOTIDE SEQUENCE [LARGE SCALE GENOMIC DNA]</scope>
    <source>
        <strain evidence="2">Rf_01</strain>
        <tissue evidence="2">Aerial parts of the thallus</tissue>
    </source>
</reference>
<proteinExistence type="predicted"/>
<dbReference type="Proteomes" id="UP001605036">
    <property type="component" value="Unassembled WGS sequence"/>
</dbReference>
<feature type="region of interest" description="Disordered" evidence="1">
    <location>
        <begin position="1"/>
        <end position="53"/>
    </location>
</feature>
<keyword evidence="3" id="KW-1185">Reference proteome</keyword>